<organism evidence="2 3">
    <name type="scientific">Nonomuraea mesophila</name>
    <dbReference type="NCBI Taxonomy" id="2530382"/>
    <lineage>
        <taxon>Bacteria</taxon>
        <taxon>Bacillati</taxon>
        <taxon>Actinomycetota</taxon>
        <taxon>Actinomycetes</taxon>
        <taxon>Streptosporangiales</taxon>
        <taxon>Streptosporangiaceae</taxon>
        <taxon>Nonomuraea</taxon>
    </lineage>
</organism>
<dbReference type="SUPFAM" id="SSF54427">
    <property type="entry name" value="NTF2-like"/>
    <property type="match status" value="1"/>
</dbReference>
<dbReference type="InterPro" id="IPR037401">
    <property type="entry name" value="SnoaL-like"/>
</dbReference>
<evidence type="ECO:0000313" key="2">
    <source>
        <dbReference type="EMBL" id="TDE60322.1"/>
    </source>
</evidence>
<reference evidence="2 3" key="1">
    <citation type="submission" date="2019-03" db="EMBL/GenBank/DDBJ databases">
        <title>Draft genome sequences of novel Actinobacteria.</title>
        <authorList>
            <person name="Sahin N."/>
            <person name="Ay H."/>
            <person name="Saygin H."/>
        </authorList>
    </citation>
    <scope>NUCLEOTIDE SEQUENCE [LARGE SCALE GENOMIC DNA]</scope>
    <source>
        <strain evidence="2 3">6K102</strain>
    </source>
</reference>
<dbReference type="Pfam" id="PF12680">
    <property type="entry name" value="SnoaL_2"/>
    <property type="match status" value="1"/>
</dbReference>
<dbReference type="Gene3D" id="3.10.450.50">
    <property type="match status" value="1"/>
</dbReference>
<dbReference type="PANTHER" id="PTHR38436">
    <property type="entry name" value="POLYKETIDE CYCLASE SNOAL-LIKE DOMAIN"/>
    <property type="match status" value="1"/>
</dbReference>
<sequence length="178" mass="19663">MRQMSDREAMARTWDQHTSAEFVTRDVDATMRTMTGNPSVMHVPTGMGGVGYDGVRDFYRRWFVGRNAADTTIESLSRTVGEASIVDEMMISFTHDVEIPWILPGVPATGRRVRVPGIAVVGFEGTAVASERIYWDQASVLAQVGLLDEETARRLPVITDPQGLLDGTVAPNLLARRR</sequence>
<feature type="domain" description="SnoaL-like" evidence="1">
    <location>
        <begin position="21"/>
        <end position="126"/>
    </location>
</feature>
<evidence type="ECO:0000313" key="3">
    <source>
        <dbReference type="Proteomes" id="UP000295136"/>
    </source>
</evidence>
<keyword evidence="3" id="KW-1185">Reference proteome</keyword>
<dbReference type="AlphaFoldDB" id="A0A4R5FY21"/>
<accession>A0A4R5FY21</accession>
<proteinExistence type="predicted"/>
<comment type="caution">
    <text evidence="2">The sequence shown here is derived from an EMBL/GenBank/DDBJ whole genome shotgun (WGS) entry which is preliminary data.</text>
</comment>
<dbReference type="InterPro" id="IPR032710">
    <property type="entry name" value="NTF2-like_dom_sf"/>
</dbReference>
<dbReference type="Proteomes" id="UP000295136">
    <property type="component" value="Unassembled WGS sequence"/>
</dbReference>
<gene>
    <name evidence="2" type="ORF">E1295_00290</name>
</gene>
<dbReference type="EMBL" id="SMLD01000001">
    <property type="protein sequence ID" value="TDE60322.1"/>
    <property type="molecule type" value="Genomic_DNA"/>
</dbReference>
<dbReference type="GO" id="GO:0030638">
    <property type="term" value="P:polyketide metabolic process"/>
    <property type="evidence" value="ECO:0007669"/>
    <property type="project" value="InterPro"/>
</dbReference>
<dbReference type="InterPro" id="IPR009959">
    <property type="entry name" value="Cyclase_SnoaL-like"/>
</dbReference>
<name>A0A4R5FY21_9ACTN</name>
<protein>
    <submittedName>
        <fullName evidence="2">Nuclear transport factor 2 family protein</fullName>
    </submittedName>
</protein>
<evidence type="ECO:0000259" key="1">
    <source>
        <dbReference type="Pfam" id="PF12680"/>
    </source>
</evidence>
<dbReference type="PANTHER" id="PTHR38436:SF3">
    <property type="entry name" value="CARBOXYMETHYLENEBUTENOLIDASE-RELATED"/>
    <property type="match status" value="1"/>
</dbReference>